<protein>
    <submittedName>
        <fullName evidence="2">Uncharacterized protein</fullName>
    </submittedName>
</protein>
<evidence type="ECO:0000313" key="2">
    <source>
        <dbReference type="EMBL" id="TKA27222.1"/>
    </source>
</evidence>
<feature type="region of interest" description="Disordered" evidence="1">
    <location>
        <begin position="99"/>
        <end position="186"/>
    </location>
</feature>
<dbReference type="Proteomes" id="UP000308549">
    <property type="component" value="Unassembled WGS sequence"/>
</dbReference>
<organism evidence="2 3">
    <name type="scientific">Salinomyces thailandicus</name>
    <dbReference type="NCBI Taxonomy" id="706561"/>
    <lineage>
        <taxon>Eukaryota</taxon>
        <taxon>Fungi</taxon>
        <taxon>Dikarya</taxon>
        <taxon>Ascomycota</taxon>
        <taxon>Pezizomycotina</taxon>
        <taxon>Dothideomycetes</taxon>
        <taxon>Dothideomycetidae</taxon>
        <taxon>Mycosphaerellales</taxon>
        <taxon>Teratosphaeriaceae</taxon>
        <taxon>Salinomyces</taxon>
    </lineage>
</organism>
<feature type="compositionally biased region" description="Low complexity" evidence="1">
    <location>
        <begin position="105"/>
        <end position="138"/>
    </location>
</feature>
<gene>
    <name evidence="2" type="ORF">B0A50_04559</name>
</gene>
<reference evidence="2 3" key="1">
    <citation type="submission" date="2017-03" db="EMBL/GenBank/DDBJ databases">
        <title>Genomes of endolithic fungi from Antarctica.</title>
        <authorList>
            <person name="Coleine C."/>
            <person name="Masonjones S."/>
            <person name="Stajich J.E."/>
        </authorList>
    </citation>
    <scope>NUCLEOTIDE SEQUENCE [LARGE SCALE GENOMIC DNA]</scope>
    <source>
        <strain evidence="2 3">CCFEE 6315</strain>
    </source>
</reference>
<dbReference type="EMBL" id="NAJL01000024">
    <property type="protein sequence ID" value="TKA27222.1"/>
    <property type="molecule type" value="Genomic_DNA"/>
</dbReference>
<evidence type="ECO:0000313" key="3">
    <source>
        <dbReference type="Proteomes" id="UP000308549"/>
    </source>
</evidence>
<proteinExistence type="predicted"/>
<comment type="caution">
    <text evidence="2">The sequence shown here is derived from an EMBL/GenBank/DDBJ whole genome shotgun (WGS) entry which is preliminary data.</text>
</comment>
<keyword evidence="3" id="KW-1185">Reference proteome</keyword>
<name>A0A4U0TYQ0_9PEZI</name>
<dbReference type="AlphaFoldDB" id="A0A4U0TYQ0"/>
<feature type="compositionally biased region" description="Acidic residues" evidence="1">
    <location>
        <begin position="148"/>
        <end position="169"/>
    </location>
</feature>
<accession>A0A4U0TYQ0</accession>
<sequence>MFSALPIATPATYAAYLASWGPTYFSGRPLGRYNHATVLQNIDGVQRGGIMRRKKITKSRLAAGKRQELEVKTVEPWRVMGPTTHVPTSFSRRQQDLTIQASDNTTPTLTNPTTPAATPTTTPMATPTPTTEPSSSPAPRKRKATVADDSDDDDDDDNDDNDNDDDEIVDVSSKRRKQRGERHREVADAELARKLQCEVNFGMRKRRGR</sequence>
<evidence type="ECO:0000256" key="1">
    <source>
        <dbReference type="SAM" id="MobiDB-lite"/>
    </source>
</evidence>